<feature type="region of interest" description="Disordered" evidence="3">
    <location>
        <begin position="1"/>
        <end position="109"/>
    </location>
</feature>
<organism evidence="4 5">
    <name type="scientific">Paralvinella palmiformis</name>
    <dbReference type="NCBI Taxonomy" id="53620"/>
    <lineage>
        <taxon>Eukaryota</taxon>
        <taxon>Metazoa</taxon>
        <taxon>Spiralia</taxon>
        <taxon>Lophotrochozoa</taxon>
        <taxon>Annelida</taxon>
        <taxon>Polychaeta</taxon>
        <taxon>Sedentaria</taxon>
        <taxon>Canalipalpata</taxon>
        <taxon>Terebellida</taxon>
        <taxon>Terebelliformia</taxon>
        <taxon>Alvinellidae</taxon>
        <taxon>Paralvinella</taxon>
    </lineage>
</organism>
<name>A0AAD9JCM0_9ANNE</name>
<dbReference type="Pfam" id="PF05334">
    <property type="entry name" value="DUF719"/>
    <property type="match status" value="1"/>
</dbReference>
<dbReference type="EMBL" id="JAODUP010000402">
    <property type="protein sequence ID" value="KAK2150511.1"/>
    <property type="molecule type" value="Genomic_DNA"/>
</dbReference>
<evidence type="ECO:0000313" key="5">
    <source>
        <dbReference type="Proteomes" id="UP001208570"/>
    </source>
</evidence>
<accession>A0AAD9JCM0</accession>
<feature type="region of interest" description="Disordered" evidence="3">
    <location>
        <begin position="177"/>
        <end position="236"/>
    </location>
</feature>
<comment type="caution">
    <text evidence="4">The sequence shown here is derived from an EMBL/GenBank/DDBJ whole genome shotgun (WGS) entry which is preliminary data.</text>
</comment>
<evidence type="ECO:0000256" key="3">
    <source>
        <dbReference type="SAM" id="MobiDB-lite"/>
    </source>
</evidence>
<dbReference type="InterPro" id="IPR007998">
    <property type="entry name" value="DUF719"/>
</dbReference>
<feature type="compositionally biased region" description="Polar residues" evidence="3">
    <location>
        <begin position="20"/>
        <end position="45"/>
    </location>
</feature>
<feature type="compositionally biased region" description="Basic and acidic residues" evidence="3">
    <location>
        <begin position="53"/>
        <end position="87"/>
    </location>
</feature>
<gene>
    <name evidence="4" type="ORF">LSH36_402g01016</name>
</gene>
<evidence type="ECO:0000313" key="4">
    <source>
        <dbReference type="EMBL" id="KAK2150511.1"/>
    </source>
</evidence>
<reference evidence="4" key="1">
    <citation type="journal article" date="2023" name="Mol. Biol. Evol.">
        <title>Third-Generation Sequencing Reveals the Adaptive Role of the Epigenome in Three Deep-Sea Polychaetes.</title>
        <authorList>
            <person name="Perez M."/>
            <person name="Aroh O."/>
            <person name="Sun Y."/>
            <person name="Lan Y."/>
            <person name="Juniper S.K."/>
            <person name="Young C.R."/>
            <person name="Angers B."/>
            <person name="Qian P.Y."/>
        </authorList>
    </citation>
    <scope>NUCLEOTIDE SEQUENCE</scope>
    <source>
        <strain evidence="4">P08H-3</strain>
    </source>
</reference>
<keyword evidence="2" id="KW-0597">Phosphoprotein</keyword>
<comment type="similarity">
    <text evidence="1">Belongs to the FAM114 family.</text>
</comment>
<feature type="compositionally biased region" description="Acidic residues" evidence="3">
    <location>
        <begin position="219"/>
        <end position="230"/>
    </location>
</feature>
<dbReference type="Proteomes" id="UP001208570">
    <property type="component" value="Unassembled WGS sequence"/>
</dbReference>
<dbReference type="PANTHER" id="PTHR12842">
    <property type="entry name" value="FI01459P"/>
    <property type="match status" value="1"/>
</dbReference>
<evidence type="ECO:0000256" key="1">
    <source>
        <dbReference type="ARBA" id="ARBA00006903"/>
    </source>
</evidence>
<protein>
    <recommendedName>
        <fullName evidence="6">Protein FAM114A2</fullName>
    </recommendedName>
</protein>
<sequence length="541" mass="59509">MCYSMMSEAEEEAALDVGNGVQTHSASSDPQVNQELSVPSNTSKEPWTVGQHESVDEVVKDVESVSINEDSHAEQELATKKSDHTDSGGKPIDTLSQATTNAEEKTDSSAHNVMDKLSVAAKSARWGWDGISSWGSSIINTASTSVHTFTDSVGEGFHVVFDSIDSTLDVPDQDQLVTHDTQRKSAKPPSSSPDSPIERKPDINTEKPVIKQPKCVGDDPIESVDIDESNNMESSRDEKASSWWAFGDITNVVKKTVKGTTDVFKEQGKTLVSGGKSLVSGSLDVLESIGKKTYDVIAEGDHGLKQTIRKNNEKINLSQCEGRVQGLLAGLKDQQLEAVKVDLLAVKQAFKLEDMDQEEDDDEEKDHEFDRLISNYIGQLGLKTTPERLIQAQEKCRKYLMDCQRDLEDNQPREAKEVHEKAIQSLAELTARSIEHYHRVGQLILLDKTAPLSSYKSKATSLVSATRVLCTEIGIFSVKFTQILGKLANTSSEPTSINPMITNVYLEASNSSTYIQDAFILLLPVMQQCVIEAHQRETPIP</sequence>
<evidence type="ECO:0000256" key="2">
    <source>
        <dbReference type="ARBA" id="ARBA00022553"/>
    </source>
</evidence>
<dbReference type="PANTHER" id="PTHR12842:SF6">
    <property type="entry name" value="FI01459P"/>
    <property type="match status" value="1"/>
</dbReference>
<dbReference type="AlphaFoldDB" id="A0AAD9JCM0"/>
<keyword evidence="5" id="KW-1185">Reference proteome</keyword>
<proteinExistence type="inferred from homology"/>
<evidence type="ECO:0008006" key="6">
    <source>
        <dbReference type="Google" id="ProtNLM"/>
    </source>
</evidence>
<feature type="compositionally biased region" description="Basic and acidic residues" evidence="3">
    <location>
        <begin position="196"/>
        <end position="209"/>
    </location>
</feature>